<dbReference type="Ensembl" id="ENSNPET00000021842.1">
    <property type="protein sequence ID" value="ENSNPEP00000021294.1"/>
    <property type="gene ID" value="ENSNPEG00000015797.1"/>
</dbReference>
<evidence type="ECO:0000256" key="5">
    <source>
        <dbReference type="ARBA" id="ARBA00023180"/>
    </source>
</evidence>
<evidence type="ECO:0000256" key="1">
    <source>
        <dbReference type="ARBA" id="ARBA00004236"/>
    </source>
</evidence>
<reference evidence="8" key="1">
    <citation type="submission" date="2025-08" db="UniProtKB">
        <authorList>
            <consortium name="Ensembl"/>
        </authorList>
    </citation>
    <scope>IDENTIFICATION</scope>
</reference>
<protein>
    <submittedName>
        <fullName evidence="8">LY6/PLAUR domain containing 2</fullName>
    </submittedName>
</protein>
<dbReference type="InterPro" id="IPR051110">
    <property type="entry name" value="Ly-6/neurotoxin-like_GPI-ap"/>
</dbReference>
<dbReference type="GO" id="GO:0030154">
    <property type="term" value="P:cell differentiation"/>
    <property type="evidence" value="ECO:0007669"/>
    <property type="project" value="UniProtKB-ARBA"/>
</dbReference>
<dbReference type="InterPro" id="IPR018363">
    <property type="entry name" value="CD59_antigen_CS"/>
</dbReference>
<sequence length="129" mass="14016">SKVDNLALLAVLTAYYSTTEIALQCYTCYEPTNSGKCMKIQNCTKNENMCKTTMYSLEEVYPFVGVMTVTRMCASTCIPSDVDSIGMTRPVSCCYTDLCNADGAASLRIGLVPVGILASSLCILFWTSL</sequence>
<dbReference type="InterPro" id="IPR035076">
    <property type="entry name" value="Toxin/TOLIP"/>
</dbReference>
<dbReference type="InterPro" id="IPR016054">
    <property type="entry name" value="LY6_UPA_recep-like"/>
</dbReference>
<dbReference type="FunFam" id="2.10.60.10:FF:000003">
    <property type="entry name" value="lymphocyte antigen 6E isoform X1"/>
    <property type="match status" value="1"/>
</dbReference>
<accession>A0A8C7A4L9</accession>
<keyword evidence="4" id="KW-0472">Membrane</keyword>
<dbReference type="GO" id="GO:0005886">
    <property type="term" value="C:plasma membrane"/>
    <property type="evidence" value="ECO:0007669"/>
    <property type="project" value="UniProtKB-SubCell"/>
</dbReference>
<evidence type="ECO:0000259" key="7">
    <source>
        <dbReference type="SMART" id="SM00134"/>
    </source>
</evidence>
<evidence type="ECO:0000256" key="3">
    <source>
        <dbReference type="ARBA" id="ARBA00022729"/>
    </source>
</evidence>
<dbReference type="SUPFAM" id="SSF57302">
    <property type="entry name" value="Snake toxin-like"/>
    <property type="match status" value="1"/>
</dbReference>
<evidence type="ECO:0000256" key="4">
    <source>
        <dbReference type="ARBA" id="ARBA00023136"/>
    </source>
</evidence>
<dbReference type="Proteomes" id="UP000694420">
    <property type="component" value="Unplaced"/>
</dbReference>
<dbReference type="PANTHER" id="PTHR16983">
    <property type="entry name" value="UPAR/LY6 DOMAIN-CONTAINING PROTEIN"/>
    <property type="match status" value="1"/>
</dbReference>
<dbReference type="PANTHER" id="PTHR16983:SF16">
    <property type="entry name" value="UPAR_LY6 DOMAIN-CONTAINING PROTEIN"/>
    <property type="match status" value="1"/>
</dbReference>
<dbReference type="AlphaFoldDB" id="A0A8C7A4L9"/>
<evidence type="ECO:0000256" key="6">
    <source>
        <dbReference type="SAM" id="SignalP"/>
    </source>
</evidence>
<dbReference type="PROSITE" id="PS00983">
    <property type="entry name" value="LY6_UPAR"/>
    <property type="match status" value="1"/>
</dbReference>
<keyword evidence="2" id="KW-1003">Cell membrane</keyword>
<feature type="domain" description="UPAR/Ly6" evidence="7">
    <location>
        <begin position="23"/>
        <end position="113"/>
    </location>
</feature>
<organism evidence="8 9">
    <name type="scientific">Nothoprocta perdicaria</name>
    <name type="common">Chilean tinamou</name>
    <name type="synonym">Crypturus perdicarius</name>
    <dbReference type="NCBI Taxonomy" id="30464"/>
    <lineage>
        <taxon>Eukaryota</taxon>
        <taxon>Metazoa</taxon>
        <taxon>Chordata</taxon>
        <taxon>Craniata</taxon>
        <taxon>Vertebrata</taxon>
        <taxon>Euteleostomi</taxon>
        <taxon>Archelosauria</taxon>
        <taxon>Archosauria</taxon>
        <taxon>Dinosauria</taxon>
        <taxon>Saurischia</taxon>
        <taxon>Theropoda</taxon>
        <taxon>Coelurosauria</taxon>
        <taxon>Aves</taxon>
        <taxon>Palaeognathae</taxon>
        <taxon>Tinamiformes</taxon>
        <taxon>Tinamidae</taxon>
        <taxon>Nothoprocta</taxon>
    </lineage>
</organism>
<keyword evidence="9" id="KW-1185">Reference proteome</keyword>
<dbReference type="SMART" id="SM00134">
    <property type="entry name" value="LU"/>
    <property type="match status" value="1"/>
</dbReference>
<dbReference type="Pfam" id="PF00087">
    <property type="entry name" value="Toxin_TOLIP"/>
    <property type="match status" value="1"/>
</dbReference>
<keyword evidence="3 6" id="KW-0732">Signal</keyword>
<evidence type="ECO:0000313" key="8">
    <source>
        <dbReference type="Ensembl" id="ENSNPEP00000021294.1"/>
    </source>
</evidence>
<evidence type="ECO:0000256" key="2">
    <source>
        <dbReference type="ARBA" id="ARBA00022475"/>
    </source>
</evidence>
<comment type="subcellular location">
    <subcellularLocation>
        <location evidence="1">Cell membrane</location>
    </subcellularLocation>
</comment>
<dbReference type="Gene3D" id="2.10.60.10">
    <property type="entry name" value="CD59"/>
    <property type="match status" value="1"/>
</dbReference>
<keyword evidence="5" id="KW-0325">Glycoprotein</keyword>
<proteinExistence type="predicted"/>
<dbReference type="CDD" id="cd23560">
    <property type="entry name" value="TFP_LU_ECD_SLURP1_like"/>
    <property type="match status" value="1"/>
</dbReference>
<feature type="chain" id="PRO_5034315017" evidence="6">
    <location>
        <begin position="19"/>
        <end position="129"/>
    </location>
</feature>
<reference evidence="8" key="2">
    <citation type="submission" date="2025-09" db="UniProtKB">
        <authorList>
            <consortium name="Ensembl"/>
        </authorList>
    </citation>
    <scope>IDENTIFICATION</scope>
</reference>
<dbReference type="InterPro" id="IPR045860">
    <property type="entry name" value="Snake_toxin-like_sf"/>
</dbReference>
<evidence type="ECO:0000313" key="9">
    <source>
        <dbReference type="Proteomes" id="UP000694420"/>
    </source>
</evidence>
<feature type="signal peptide" evidence="6">
    <location>
        <begin position="1"/>
        <end position="18"/>
    </location>
</feature>
<name>A0A8C7A4L9_NOTPE</name>